<dbReference type="AlphaFoldDB" id="A0AA85IMX1"/>
<accession>A0AA85IMX1</accession>
<reference evidence="4" key="2">
    <citation type="submission" date="2023-11" db="UniProtKB">
        <authorList>
            <consortium name="WormBaseParasite"/>
        </authorList>
    </citation>
    <scope>IDENTIFICATION</scope>
</reference>
<keyword evidence="1" id="KW-0863">Zinc-finger</keyword>
<dbReference type="SMART" id="SM00355">
    <property type="entry name" value="ZnF_C2H2"/>
    <property type="match status" value="3"/>
</dbReference>
<sequence length="257" mass="29020">MDDTLERHILFRHTNEKSFPCPYCPLAFKVADILERHLKAKHNKMDESEEDNNVTLTDSSIQIVNNPIDLNAEKRSSYSTSIAPVHGPLAQAGALPLINTDLLTLTETDTTQYSLDRFICPHDGCNYKTNKRSGYLIHIGRKHNLLPASLTAPSDQQNNSCEDSLINNSQERLYICHLCHTVKRRGWDLSKHLVSVHHLSRPSGHARFTYTVSNDGHYRLQLTRLDTVDVAAELLGENVVSKLLVETNTNQQLPVCQ</sequence>
<protein>
    <recommendedName>
        <fullName evidence="2">C2H2-type domain-containing protein</fullName>
    </recommendedName>
</protein>
<evidence type="ECO:0000256" key="1">
    <source>
        <dbReference type="PROSITE-ProRule" id="PRU00042"/>
    </source>
</evidence>
<name>A0AA85IMX1_TRIRE</name>
<feature type="domain" description="C2H2-type" evidence="2">
    <location>
        <begin position="19"/>
        <end position="47"/>
    </location>
</feature>
<reference evidence="3" key="1">
    <citation type="submission" date="2022-06" db="EMBL/GenBank/DDBJ databases">
        <authorList>
            <person name="Berger JAMES D."/>
            <person name="Berger JAMES D."/>
        </authorList>
    </citation>
    <scope>NUCLEOTIDE SEQUENCE [LARGE SCALE GENOMIC DNA]</scope>
</reference>
<evidence type="ECO:0000259" key="2">
    <source>
        <dbReference type="PROSITE" id="PS50157"/>
    </source>
</evidence>
<dbReference type="WBParaSite" id="TREG1_106760.1">
    <property type="protein sequence ID" value="TREG1_106760.1"/>
    <property type="gene ID" value="TREG1_106760"/>
</dbReference>
<evidence type="ECO:0000313" key="4">
    <source>
        <dbReference type="WBParaSite" id="TREG1_106760.1"/>
    </source>
</evidence>
<proteinExistence type="predicted"/>
<dbReference type="Proteomes" id="UP000050795">
    <property type="component" value="Unassembled WGS sequence"/>
</dbReference>
<dbReference type="SUPFAM" id="SSF57667">
    <property type="entry name" value="beta-beta-alpha zinc fingers"/>
    <property type="match status" value="1"/>
</dbReference>
<dbReference type="GO" id="GO:0008270">
    <property type="term" value="F:zinc ion binding"/>
    <property type="evidence" value="ECO:0007669"/>
    <property type="project" value="UniProtKB-KW"/>
</dbReference>
<keyword evidence="1" id="KW-0479">Metal-binding</keyword>
<dbReference type="PROSITE" id="PS50157">
    <property type="entry name" value="ZINC_FINGER_C2H2_2"/>
    <property type="match status" value="1"/>
</dbReference>
<keyword evidence="1" id="KW-0862">Zinc</keyword>
<evidence type="ECO:0000313" key="3">
    <source>
        <dbReference type="Proteomes" id="UP000050795"/>
    </source>
</evidence>
<dbReference type="InterPro" id="IPR036236">
    <property type="entry name" value="Znf_C2H2_sf"/>
</dbReference>
<organism evidence="3 4">
    <name type="scientific">Trichobilharzia regenti</name>
    <name type="common">Nasal bird schistosome</name>
    <dbReference type="NCBI Taxonomy" id="157069"/>
    <lineage>
        <taxon>Eukaryota</taxon>
        <taxon>Metazoa</taxon>
        <taxon>Spiralia</taxon>
        <taxon>Lophotrochozoa</taxon>
        <taxon>Platyhelminthes</taxon>
        <taxon>Trematoda</taxon>
        <taxon>Digenea</taxon>
        <taxon>Strigeidida</taxon>
        <taxon>Schistosomatoidea</taxon>
        <taxon>Schistosomatidae</taxon>
        <taxon>Trichobilharzia</taxon>
    </lineage>
</organism>
<dbReference type="PROSITE" id="PS00028">
    <property type="entry name" value="ZINC_FINGER_C2H2_1"/>
    <property type="match status" value="1"/>
</dbReference>
<dbReference type="InterPro" id="IPR013087">
    <property type="entry name" value="Znf_C2H2_type"/>
</dbReference>
<keyword evidence="3" id="KW-1185">Reference proteome</keyword>
<dbReference type="Gene3D" id="3.30.160.60">
    <property type="entry name" value="Classic Zinc Finger"/>
    <property type="match status" value="1"/>
</dbReference>